<comment type="caution">
    <text evidence="1">The sequence shown here is derived from an EMBL/GenBank/DDBJ whole genome shotgun (WGS) entry which is preliminary data.</text>
</comment>
<protein>
    <submittedName>
        <fullName evidence="1">Uncharacterized protein</fullName>
    </submittedName>
</protein>
<accession>A0AAW2SPL7</accession>
<evidence type="ECO:0000313" key="1">
    <source>
        <dbReference type="EMBL" id="KAL0393676.1"/>
    </source>
</evidence>
<dbReference type="PANTHER" id="PTHR35704:SF1">
    <property type="entry name" value="OS02G0254600 PROTEIN"/>
    <property type="match status" value="1"/>
</dbReference>
<dbReference type="PANTHER" id="PTHR35704">
    <property type="entry name" value="OS02G0254600 PROTEIN"/>
    <property type="match status" value="1"/>
</dbReference>
<dbReference type="EMBL" id="JACGWN010000016">
    <property type="protein sequence ID" value="KAL0393676.1"/>
    <property type="molecule type" value="Genomic_DNA"/>
</dbReference>
<gene>
    <name evidence="1" type="ORF">Slati_4333800</name>
</gene>
<reference evidence="1" key="1">
    <citation type="submission" date="2020-06" db="EMBL/GenBank/DDBJ databases">
        <authorList>
            <person name="Li T."/>
            <person name="Hu X."/>
            <person name="Zhang T."/>
            <person name="Song X."/>
            <person name="Zhang H."/>
            <person name="Dai N."/>
            <person name="Sheng W."/>
            <person name="Hou X."/>
            <person name="Wei L."/>
        </authorList>
    </citation>
    <scope>NUCLEOTIDE SEQUENCE</scope>
    <source>
        <strain evidence="1">KEN1</strain>
        <tissue evidence="1">Leaf</tissue>
    </source>
</reference>
<name>A0AAW2SPL7_9LAMI</name>
<organism evidence="1">
    <name type="scientific">Sesamum latifolium</name>
    <dbReference type="NCBI Taxonomy" id="2727402"/>
    <lineage>
        <taxon>Eukaryota</taxon>
        <taxon>Viridiplantae</taxon>
        <taxon>Streptophyta</taxon>
        <taxon>Embryophyta</taxon>
        <taxon>Tracheophyta</taxon>
        <taxon>Spermatophyta</taxon>
        <taxon>Magnoliopsida</taxon>
        <taxon>eudicotyledons</taxon>
        <taxon>Gunneridae</taxon>
        <taxon>Pentapetalae</taxon>
        <taxon>asterids</taxon>
        <taxon>lamiids</taxon>
        <taxon>Lamiales</taxon>
        <taxon>Pedaliaceae</taxon>
        <taxon>Sesamum</taxon>
    </lineage>
</organism>
<reference evidence="1" key="2">
    <citation type="journal article" date="2024" name="Plant">
        <title>Genomic evolution and insights into agronomic trait innovations of Sesamum species.</title>
        <authorList>
            <person name="Miao H."/>
            <person name="Wang L."/>
            <person name="Qu L."/>
            <person name="Liu H."/>
            <person name="Sun Y."/>
            <person name="Le M."/>
            <person name="Wang Q."/>
            <person name="Wei S."/>
            <person name="Zheng Y."/>
            <person name="Lin W."/>
            <person name="Duan Y."/>
            <person name="Cao H."/>
            <person name="Xiong S."/>
            <person name="Wang X."/>
            <person name="Wei L."/>
            <person name="Li C."/>
            <person name="Ma Q."/>
            <person name="Ju M."/>
            <person name="Zhao R."/>
            <person name="Li G."/>
            <person name="Mu C."/>
            <person name="Tian Q."/>
            <person name="Mei H."/>
            <person name="Zhang T."/>
            <person name="Gao T."/>
            <person name="Zhang H."/>
        </authorList>
    </citation>
    <scope>NUCLEOTIDE SEQUENCE</scope>
    <source>
        <strain evidence="1">KEN1</strain>
    </source>
</reference>
<proteinExistence type="predicted"/>
<sequence>MGNCIETCCKNSPAEREMMNMNQEENPKNGAGSMMRVKVVLTKEELEWLMSQLKNTSEGTRRLEDVLGDIKRSREKISSTTHAAWKPSLDSIVESPEVPDGMDRS</sequence>
<dbReference type="AlphaFoldDB" id="A0AAW2SPL7"/>